<dbReference type="InterPro" id="IPR027843">
    <property type="entry name" value="DUF4440"/>
</dbReference>
<protein>
    <recommendedName>
        <fullName evidence="2">DUF4440 domain-containing protein</fullName>
    </recommendedName>
</protein>
<dbReference type="Gene3D" id="3.10.450.50">
    <property type="match status" value="1"/>
</dbReference>
<feature type="signal peptide" evidence="1">
    <location>
        <begin position="1"/>
        <end position="22"/>
    </location>
</feature>
<organism evidence="3 4">
    <name type="scientific">Flexibacter flexilis DSM 6793</name>
    <dbReference type="NCBI Taxonomy" id="927664"/>
    <lineage>
        <taxon>Bacteria</taxon>
        <taxon>Pseudomonadati</taxon>
        <taxon>Bacteroidota</taxon>
        <taxon>Cytophagia</taxon>
        <taxon>Cytophagales</taxon>
        <taxon>Flexibacteraceae</taxon>
        <taxon>Flexibacter</taxon>
    </lineage>
</organism>
<dbReference type="Proteomes" id="UP000199514">
    <property type="component" value="Unassembled WGS sequence"/>
</dbReference>
<name>A0A1I1G696_9BACT</name>
<evidence type="ECO:0000259" key="2">
    <source>
        <dbReference type="Pfam" id="PF14534"/>
    </source>
</evidence>
<dbReference type="InterPro" id="IPR032710">
    <property type="entry name" value="NTF2-like_dom_sf"/>
</dbReference>
<dbReference type="STRING" id="927664.SAMN05421780_102390"/>
<evidence type="ECO:0000313" key="4">
    <source>
        <dbReference type="Proteomes" id="UP000199514"/>
    </source>
</evidence>
<evidence type="ECO:0000313" key="3">
    <source>
        <dbReference type="EMBL" id="SFC04833.1"/>
    </source>
</evidence>
<reference evidence="3 4" key="1">
    <citation type="submission" date="2016-10" db="EMBL/GenBank/DDBJ databases">
        <authorList>
            <person name="de Groot N.N."/>
        </authorList>
    </citation>
    <scope>NUCLEOTIDE SEQUENCE [LARGE SCALE GENOMIC DNA]</scope>
    <source>
        <strain evidence="3 4">DSM 6793</strain>
    </source>
</reference>
<dbReference type="Pfam" id="PF14534">
    <property type="entry name" value="DUF4440"/>
    <property type="match status" value="1"/>
</dbReference>
<evidence type="ECO:0000256" key="1">
    <source>
        <dbReference type="SAM" id="SignalP"/>
    </source>
</evidence>
<dbReference type="NCBIfam" id="TIGR02246">
    <property type="entry name" value="SgcJ/EcaC family oxidoreductase"/>
    <property type="match status" value="1"/>
</dbReference>
<dbReference type="EMBL" id="FOLE01000002">
    <property type="protein sequence ID" value="SFC04833.1"/>
    <property type="molecule type" value="Genomic_DNA"/>
</dbReference>
<feature type="chain" id="PRO_5011560432" description="DUF4440 domain-containing protein" evidence="1">
    <location>
        <begin position="23"/>
        <end position="149"/>
    </location>
</feature>
<gene>
    <name evidence="3" type="ORF">SAMN05421780_102390</name>
</gene>
<proteinExistence type="predicted"/>
<keyword evidence="1" id="KW-0732">Signal</keyword>
<accession>A0A1I1G696</accession>
<dbReference type="SUPFAM" id="SSF54427">
    <property type="entry name" value="NTF2-like"/>
    <property type="match status" value="1"/>
</dbReference>
<dbReference type="AlphaFoldDB" id="A0A1I1G696"/>
<dbReference type="OrthoDB" id="6491893at2"/>
<sequence length="149" mass="16370">MKKLFALLVVLFSVSFSNQIYAQSSEKEAVTKVVKAYFEALNASDASKIVALFTADGQLFAPSAPTAVGTEQLQGTYKYVFDNLTLSLVASVANVTVDGNYAFVTSTSKGSLLVKANNQKSEQNYRELFVLQKVKGSWKIVRYMYNQPA</sequence>
<dbReference type="RefSeq" id="WP_091509067.1">
    <property type="nucleotide sequence ID" value="NZ_FOLE01000002.1"/>
</dbReference>
<dbReference type="InterPro" id="IPR011944">
    <property type="entry name" value="Steroid_delta5-4_isomerase"/>
</dbReference>
<keyword evidence="4" id="KW-1185">Reference proteome</keyword>
<feature type="domain" description="DUF4440" evidence="2">
    <location>
        <begin position="30"/>
        <end position="140"/>
    </location>
</feature>